<evidence type="ECO:0000256" key="7">
    <source>
        <dbReference type="ARBA" id="ARBA00023163"/>
    </source>
</evidence>
<dbReference type="PANTHER" id="PTHR21428:SF11">
    <property type="entry name" value="MEDIATOR OF RNA POLYMERASE II TRANSCRIPTION SUBUNIT 7"/>
    <property type="match status" value="1"/>
</dbReference>
<evidence type="ECO:0000256" key="8">
    <source>
        <dbReference type="ARBA" id="ARBA00023242"/>
    </source>
</evidence>
<evidence type="ECO:0000256" key="5">
    <source>
        <dbReference type="ARBA" id="ARBA00023015"/>
    </source>
</evidence>
<evidence type="ECO:0000256" key="3">
    <source>
        <dbReference type="ARBA" id="ARBA00011837"/>
    </source>
</evidence>
<dbReference type="OrthoDB" id="10253553at2759"/>
<dbReference type="PANTHER" id="PTHR21428">
    <property type="entry name" value="MEDIATOR OF RNA POLYMERASE II TRANSCRIPTION SUBUNIT 7"/>
    <property type="match status" value="1"/>
</dbReference>
<gene>
    <name evidence="11" type="ORF">EJ06DRAFT_531982</name>
</gene>
<reference evidence="11" key="1">
    <citation type="journal article" date="2020" name="Stud. Mycol.">
        <title>101 Dothideomycetes genomes: a test case for predicting lifestyles and emergence of pathogens.</title>
        <authorList>
            <person name="Haridas S."/>
            <person name="Albert R."/>
            <person name="Binder M."/>
            <person name="Bloem J."/>
            <person name="Labutti K."/>
            <person name="Salamov A."/>
            <person name="Andreopoulos B."/>
            <person name="Baker S."/>
            <person name="Barry K."/>
            <person name="Bills G."/>
            <person name="Bluhm B."/>
            <person name="Cannon C."/>
            <person name="Castanera R."/>
            <person name="Culley D."/>
            <person name="Daum C."/>
            <person name="Ezra D."/>
            <person name="Gonzalez J."/>
            <person name="Henrissat B."/>
            <person name="Kuo A."/>
            <person name="Liang C."/>
            <person name="Lipzen A."/>
            <person name="Lutzoni F."/>
            <person name="Magnuson J."/>
            <person name="Mondo S."/>
            <person name="Nolan M."/>
            <person name="Ohm R."/>
            <person name="Pangilinan J."/>
            <person name="Park H.-J."/>
            <person name="Ramirez L."/>
            <person name="Alfaro M."/>
            <person name="Sun H."/>
            <person name="Tritt A."/>
            <person name="Yoshinaga Y."/>
            <person name="Zwiers L.-H."/>
            <person name="Turgeon B."/>
            <person name="Goodwin S."/>
            <person name="Spatafora J."/>
            <person name="Crous P."/>
            <person name="Grigoriev I."/>
        </authorList>
    </citation>
    <scope>NUCLEOTIDE SEQUENCE</scope>
    <source>
        <strain evidence="11">CBS 262.69</strain>
    </source>
</reference>
<dbReference type="Proteomes" id="UP000799640">
    <property type="component" value="Unassembled WGS sequence"/>
</dbReference>
<evidence type="ECO:0000256" key="4">
    <source>
        <dbReference type="ARBA" id="ARBA00020631"/>
    </source>
</evidence>
<evidence type="ECO:0000256" key="6">
    <source>
        <dbReference type="ARBA" id="ARBA00023159"/>
    </source>
</evidence>
<organism evidence="11 12">
    <name type="scientific">Trichodelitschia bisporula</name>
    <dbReference type="NCBI Taxonomy" id="703511"/>
    <lineage>
        <taxon>Eukaryota</taxon>
        <taxon>Fungi</taxon>
        <taxon>Dikarya</taxon>
        <taxon>Ascomycota</taxon>
        <taxon>Pezizomycotina</taxon>
        <taxon>Dothideomycetes</taxon>
        <taxon>Dothideomycetes incertae sedis</taxon>
        <taxon>Phaeotrichales</taxon>
        <taxon>Phaeotrichaceae</taxon>
        <taxon>Trichodelitschia</taxon>
    </lineage>
</organism>
<dbReference type="InterPro" id="IPR037212">
    <property type="entry name" value="Med7/Med21-like"/>
</dbReference>
<dbReference type="GO" id="GO:0003712">
    <property type="term" value="F:transcription coregulator activity"/>
    <property type="evidence" value="ECO:0007669"/>
    <property type="project" value="InterPro"/>
</dbReference>
<dbReference type="GO" id="GO:0006357">
    <property type="term" value="P:regulation of transcription by RNA polymerase II"/>
    <property type="evidence" value="ECO:0007669"/>
    <property type="project" value="InterPro"/>
</dbReference>
<dbReference type="InterPro" id="IPR009244">
    <property type="entry name" value="Mediatior_Med7"/>
</dbReference>
<evidence type="ECO:0000256" key="1">
    <source>
        <dbReference type="ARBA" id="ARBA00004123"/>
    </source>
</evidence>
<keyword evidence="12" id="KW-1185">Reference proteome</keyword>
<keyword evidence="5 10" id="KW-0805">Transcription regulation</keyword>
<dbReference type="InterPro" id="IPR044888">
    <property type="entry name" value="Mediatior_Med7_sf"/>
</dbReference>
<evidence type="ECO:0000313" key="12">
    <source>
        <dbReference type="Proteomes" id="UP000799640"/>
    </source>
</evidence>
<dbReference type="GO" id="GO:0016592">
    <property type="term" value="C:mediator complex"/>
    <property type="evidence" value="ECO:0007669"/>
    <property type="project" value="InterPro"/>
</dbReference>
<comment type="function">
    <text evidence="9">Component of the Mediator complex, a coactivator involved in the regulated transcription of nearly all RNA polymerase II-dependent genes. Mediator functions as a bridge to convey information from gene-specific regulatory proteins to the basal RNA polymerase II transcription machinery. Mediator is recruited to promoters by direct interactions with regulatory proteins and serves as a scaffold for the assembly of a functional preinitiation complex with RNA polymerase II and the general transcription factors.</text>
</comment>
<comment type="subcellular location">
    <subcellularLocation>
        <location evidence="1 10">Nucleus</location>
    </subcellularLocation>
</comment>
<dbReference type="Pfam" id="PF05983">
    <property type="entry name" value="Med7"/>
    <property type="match status" value="1"/>
</dbReference>
<dbReference type="Gene3D" id="6.10.140.200">
    <property type="match status" value="1"/>
</dbReference>
<keyword evidence="8 10" id="KW-0539">Nucleus</keyword>
<proteinExistence type="inferred from homology"/>
<comment type="subunit">
    <text evidence="3 10">Component of the Mediator complex.</text>
</comment>
<evidence type="ECO:0000256" key="2">
    <source>
        <dbReference type="ARBA" id="ARBA00009994"/>
    </source>
</evidence>
<evidence type="ECO:0000256" key="10">
    <source>
        <dbReference type="RuleBase" id="RU364060"/>
    </source>
</evidence>
<evidence type="ECO:0000256" key="9">
    <source>
        <dbReference type="ARBA" id="ARBA00025687"/>
    </source>
</evidence>
<dbReference type="GO" id="GO:0070847">
    <property type="term" value="C:core mediator complex"/>
    <property type="evidence" value="ECO:0007669"/>
    <property type="project" value="TreeGrafter"/>
</dbReference>
<comment type="similarity">
    <text evidence="2 10">Belongs to the Mediator complex subunit 7 family.</text>
</comment>
<protein>
    <recommendedName>
        <fullName evidence="4 10">Mediator of RNA polymerase II transcription subunit 7</fullName>
    </recommendedName>
</protein>
<sequence length="116" mass="13344">MLLSFLELVGVMGLNPPLVSQKLEHLTTLYLNAHHLINEYRPHQARETLITMLEEQVQRKRAEVEGVRRLAGRVEQLMGELGREAAAVNEGGEEKKEEGRWEDEQRNVWAALEEVM</sequence>
<accession>A0A6G1HSN4</accession>
<keyword evidence="6 10" id="KW-0010">Activator</keyword>
<evidence type="ECO:0000313" key="11">
    <source>
        <dbReference type="EMBL" id="KAF2398921.1"/>
    </source>
</evidence>
<name>A0A6G1HSN4_9PEZI</name>
<keyword evidence="7 10" id="KW-0804">Transcription</keyword>
<dbReference type="SUPFAM" id="SSF140718">
    <property type="entry name" value="Mediator hinge subcomplex-like"/>
    <property type="match status" value="1"/>
</dbReference>
<dbReference type="EMBL" id="ML996699">
    <property type="protein sequence ID" value="KAF2398921.1"/>
    <property type="molecule type" value="Genomic_DNA"/>
</dbReference>
<dbReference type="AlphaFoldDB" id="A0A6G1HSN4"/>